<dbReference type="PRINTS" id="PR00252">
    <property type="entry name" value="NRIONCHANNEL"/>
</dbReference>
<evidence type="ECO:0000256" key="13">
    <source>
        <dbReference type="ARBA" id="ARBA00023303"/>
    </source>
</evidence>
<keyword evidence="6" id="KW-0770">Synapse</keyword>
<dbReference type="InterPro" id="IPR006201">
    <property type="entry name" value="Neur_channel"/>
</dbReference>
<keyword evidence="12" id="KW-1071">Ligand-gated ion channel</keyword>
<proteinExistence type="inferred from homology"/>
<evidence type="ECO:0000256" key="1">
    <source>
        <dbReference type="ARBA" id="ARBA00009237"/>
    </source>
</evidence>
<evidence type="ECO:0000256" key="9">
    <source>
        <dbReference type="ARBA" id="ARBA00023157"/>
    </source>
</evidence>
<reference evidence="19" key="3">
    <citation type="submission" date="2015-06" db="UniProtKB">
        <authorList>
            <consortium name="EnsemblMetazoa"/>
        </authorList>
    </citation>
    <scope>IDENTIFICATION</scope>
</reference>
<comment type="caution">
    <text evidence="15">Lacks conserved residue(s) required for the propagation of feature annotation.</text>
</comment>
<dbReference type="GO" id="GO:0045211">
    <property type="term" value="C:postsynaptic membrane"/>
    <property type="evidence" value="ECO:0007669"/>
    <property type="project" value="InterPro"/>
</dbReference>
<feature type="transmembrane region" description="Helical" evidence="15">
    <location>
        <begin position="293"/>
        <end position="314"/>
    </location>
</feature>
<dbReference type="HOGENOM" id="CLU_018074_2_1_1"/>
<feature type="non-terminal residue" evidence="18">
    <location>
        <position position="341"/>
    </location>
</feature>
<dbReference type="SUPFAM" id="SSF63712">
    <property type="entry name" value="Nicotinic receptor ligand binding domain-like"/>
    <property type="match status" value="1"/>
</dbReference>
<dbReference type="OMA" id="DIMATSE"/>
<keyword evidence="11" id="KW-0325">Glycoprotein</keyword>
<dbReference type="EMBL" id="KB308810">
    <property type="protein sequence ID" value="ELT96539.1"/>
    <property type="molecule type" value="Genomic_DNA"/>
</dbReference>
<dbReference type="EnsemblMetazoa" id="CapteT52979">
    <property type="protein sequence ID" value="CapteP52979"/>
    <property type="gene ID" value="CapteG52979"/>
</dbReference>
<evidence type="ECO:0000256" key="15">
    <source>
        <dbReference type="RuleBase" id="RU000687"/>
    </source>
</evidence>
<evidence type="ECO:0000256" key="4">
    <source>
        <dbReference type="ARBA" id="ARBA00022692"/>
    </source>
</evidence>
<keyword evidence="3" id="KW-1003">Cell membrane</keyword>
<dbReference type="FunFam" id="2.70.170.10:FF:000016">
    <property type="entry name" value="Nicotinic acetylcholine receptor subunit"/>
    <property type="match status" value="1"/>
</dbReference>
<dbReference type="STRING" id="283909.R7TSA7"/>
<name>R7TSA7_CAPTE</name>
<protein>
    <recommendedName>
        <fullName evidence="21">Neurotransmitter-gated ion-channel ligand-binding domain-containing protein</fullName>
    </recommendedName>
</protein>
<dbReference type="AlphaFoldDB" id="R7TSA7"/>
<evidence type="ECO:0000259" key="17">
    <source>
        <dbReference type="Pfam" id="PF02932"/>
    </source>
</evidence>
<dbReference type="Pfam" id="PF02932">
    <property type="entry name" value="Neur_chan_memb"/>
    <property type="match status" value="1"/>
</dbReference>
<keyword evidence="13 15" id="KW-0407">Ion channel</keyword>
<evidence type="ECO:0000256" key="10">
    <source>
        <dbReference type="ARBA" id="ARBA00023170"/>
    </source>
</evidence>
<keyword evidence="2 15" id="KW-0813">Transport</keyword>
<evidence type="ECO:0000313" key="20">
    <source>
        <dbReference type="Proteomes" id="UP000014760"/>
    </source>
</evidence>
<feature type="transmembrane region" description="Helical" evidence="15">
    <location>
        <begin position="231"/>
        <end position="251"/>
    </location>
</feature>
<evidence type="ECO:0000256" key="8">
    <source>
        <dbReference type="ARBA" id="ARBA00023136"/>
    </source>
</evidence>
<dbReference type="PANTHER" id="PTHR18945">
    <property type="entry name" value="NEUROTRANSMITTER GATED ION CHANNEL"/>
    <property type="match status" value="1"/>
</dbReference>
<dbReference type="SUPFAM" id="SSF90112">
    <property type="entry name" value="Neurotransmitter-gated ion-channel transmembrane pore"/>
    <property type="match status" value="1"/>
</dbReference>
<dbReference type="InterPro" id="IPR006029">
    <property type="entry name" value="Neurotrans-gated_channel_TM"/>
</dbReference>
<keyword evidence="5 15" id="KW-1133">Transmembrane helix</keyword>
<feature type="transmembrane region" description="Helical" evidence="15">
    <location>
        <begin position="263"/>
        <end position="281"/>
    </location>
</feature>
<evidence type="ECO:0000256" key="5">
    <source>
        <dbReference type="ARBA" id="ARBA00022989"/>
    </source>
</evidence>
<dbReference type="Proteomes" id="UP000014760">
    <property type="component" value="Unassembled WGS sequence"/>
</dbReference>
<dbReference type="GO" id="GO:0022848">
    <property type="term" value="F:acetylcholine-gated monoatomic cation-selective channel activity"/>
    <property type="evidence" value="ECO:0007669"/>
    <property type="project" value="InterPro"/>
</dbReference>
<reference evidence="18 20" key="2">
    <citation type="journal article" date="2013" name="Nature">
        <title>Insights into bilaterian evolution from three spiralian genomes.</title>
        <authorList>
            <person name="Simakov O."/>
            <person name="Marletaz F."/>
            <person name="Cho S.J."/>
            <person name="Edsinger-Gonzales E."/>
            <person name="Havlak P."/>
            <person name="Hellsten U."/>
            <person name="Kuo D.H."/>
            <person name="Larsson T."/>
            <person name="Lv J."/>
            <person name="Arendt D."/>
            <person name="Savage R."/>
            <person name="Osoegawa K."/>
            <person name="de Jong P."/>
            <person name="Grimwood J."/>
            <person name="Chapman J.A."/>
            <person name="Shapiro H."/>
            <person name="Aerts A."/>
            <person name="Otillar R.P."/>
            <person name="Terry A.Y."/>
            <person name="Boore J.L."/>
            <person name="Grigoriev I.V."/>
            <person name="Lindberg D.R."/>
            <person name="Seaver E.C."/>
            <person name="Weisblat D.A."/>
            <person name="Putnam N.H."/>
            <person name="Rokhsar D.S."/>
        </authorList>
    </citation>
    <scope>NUCLEOTIDE SEQUENCE</scope>
    <source>
        <strain evidence="18 20">I ESC-2004</strain>
    </source>
</reference>
<evidence type="ECO:0000256" key="2">
    <source>
        <dbReference type="ARBA" id="ARBA00022448"/>
    </source>
</evidence>
<dbReference type="CDD" id="cd19033">
    <property type="entry name" value="LGIC_ECD_nAChR_proto-like"/>
    <property type="match status" value="1"/>
</dbReference>
<evidence type="ECO:0008006" key="21">
    <source>
        <dbReference type="Google" id="ProtNLM"/>
    </source>
</evidence>
<dbReference type="PRINTS" id="PR00254">
    <property type="entry name" value="NICOTINICR"/>
</dbReference>
<dbReference type="InterPro" id="IPR018000">
    <property type="entry name" value="Neurotransmitter_ion_chnl_CS"/>
</dbReference>
<dbReference type="InterPro" id="IPR036719">
    <property type="entry name" value="Neuro-gated_channel_TM_sf"/>
</dbReference>
<dbReference type="InterPro" id="IPR006202">
    <property type="entry name" value="Neur_chan_lig-bd"/>
</dbReference>
<dbReference type="Gene3D" id="1.20.58.390">
    <property type="entry name" value="Neurotransmitter-gated ion-channel transmembrane domain"/>
    <property type="match status" value="1"/>
</dbReference>
<evidence type="ECO:0000259" key="16">
    <source>
        <dbReference type="Pfam" id="PF02931"/>
    </source>
</evidence>
<dbReference type="GO" id="GO:0004888">
    <property type="term" value="F:transmembrane signaling receptor activity"/>
    <property type="evidence" value="ECO:0007669"/>
    <property type="project" value="InterPro"/>
</dbReference>
<keyword evidence="4 15" id="KW-0812">Transmembrane</keyword>
<accession>R7TSA7</accession>
<keyword evidence="8 15" id="KW-0472">Membrane</keyword>
<evidence type="ECO:0000256" key="14">
    <source>
        <dbReference type="ARBA" id="ARBA00034099"/>
    </source>
</evidence>
<keyword evidence="20" id="KW-1185">Reference proteome</keyword>
<feature type="domain" description="Neurotransmitter-gated ion-channel transmembrane" evidence="17">
    <location>
        <begin position="236"/>
        <end position="329"/>
    </location>
</feature>
<evidence type="ECO:0000256" key="11">
    <source>
        <dbReference type="ARBA" id="ARBA00023180"/>
    </source>
</evidence>
<organism evidence="18">
    <name type="scientific">Capitella teleta</name>
    <name type="common">Polychaete worm</name>
    <dbReference type="NCBI Taxonomy" id="283909"/>
    <lineage>
        <taxon>Eukaryota</taxon>
        <taxon>Metazoa</taxon>
        <taxon>Spiralia</taxon>
        <taxon>Lophotrochozoa</taxon>
        <taxon>Annelida</taxon>
        <taxon>Polychaeta</taxon>
        <taxon>Sedentaria</taxon>
        <taxon>Scolecida</taxon>
        <taxon>Capitellidae</taxon>
        <taxon>Capitella</taxon>
    </lineage>
</organism>
<dbReference type="Pfam" id="PF02931">
    <property type="entry name" value="Neur_chan_LBD"/>
    <property type="match status" value="1"/>
</dbReference>
<evidence type="ECO:0000256" key="12">
    <source>
        <dbReference type="ARBA" id="ARBA00023286"/>
    </source>
</evidence>
<comment type="similarity">
    <text evidence="1">Belongs to the ligand-gated ion channel (TC 1.A.9) family. Acetylcholine receptor (TC 1.A.9.1) subfamily.</text>
</comment>
<feature type="domain" description="Neurotransmitter-gated ion-channel ligand-binding" evidence="16">
    <location>
        <begin position="18"/>
        <end position="229"/>
    </location>
</feature>
<evidence type="ECO:0000313" key="19">
    <source>
        <dbReference type="EnsemblMetazoa" id="CapteP52979"/>
    </source>
</evidence>
<sequence>LFSRRSQDPEDELPRSYESRLIHFLLKRYKRAGTFARPLLNSSATTKVEFALALIQILDFDETNQVLTTNVWKRYRWNDELLIWNPADFGGLTDVRLPSNVIWTPDIVLYNNADEQQKTHEELIAVYHYGLVRWIPPAIYKSSCQIDMRNFPFDEQTCYFKFGSWTYDGDKLDLVFYDGLEDLDDREYIDSSEWGILSTSAKHSVKYYPCCGDEPYPDITFFLTVKRRTAFYVYVLILPSVLLSFLTLVLFWIPPQRPDRTSLGMSLFSSFFVLLLILVQSSPPTSASISLLGMYYCINMVMIALSTMLSTFVINITHNIHRKKVPQILKIVSVQIISKSY</sequence>
<gene>
    <name evidence="18" type="ORF">CAPTEDRAFT_52979</name>
</gene>
<dbReference type="CDD" id="cd19051">
    <property type="entry name" value="LGIC_TM_cation"/>
    <property type="match status" value="1"/>
</dbReference>
<keyword evidence="9" id="KW-1015">Disulfide bond</keyword>
<dbReference type="InterPro" id="IPR002394">
    <property type="entry name" value="Nicotinic_acetylcholine_rcpt"/>
</dbReference>
<keyword evidence="10" id="KW-0675">Receptor</keyword>
<dbReference type="OrthoDB" id="5975154at2759"/>
<feature type="non-terminal residue" evidence="18">
    <location>
        <position position="1"/>
    </location>
</feature>
<evidence type="ECO:0000256" key="7">
    <source>
        <dbReference type="ARBA" id="ARBA00023065"/>
    </source>
</evidence>
<evidence type="ECO:0000256" key="3">
    <source>
        <dbReference type="ARBA" id="ARBA00022475"/>
    </source>
</evidence>
<dbReference type="EMBL" id="AMQN01002281">
    <property type="status" value="NOT_ANNOTATED_CDS"/>
    <property type="molecule type" value="Genomic_DNA"/>
</dbReference>
<comment type="subcellular location">
    <subcellularLocation>
        <location evidence="14">Synaptic cell membrane</location>
        <topology evidence="14">Multi-pass membrane protein</topology>
    </subcellularLocation>
</comment>
<evidence type="ECO:0000256" key="6">
    <source>
        <dbReference type="ARBA" id="ARBA00023018"/>
    </source>
</evidence>
<dbReference type="InterPro" id="IPR038050">
    <property type="entry name" value="Neuro_actylchol_rec"/>
</dbReference>
<dbReference type="InterPro" id="IPR036734">
    <property type="entry name" value="Neur_chan_lig-bd_sf"/>
</dbReference>
<dbReference type="PROSITE" id="PS00236">
    <property type="entry name" value="NEUROTR_ION_CHANNEL"/>
    <property type="match status" value="1"/>
</dbReference>
<reference evidence="20" key="1">
    <citation type="submission" date="2012-12" db="EMBL/GenBank/DDBJ databases">
        <authorList>
            <person name="Hellsten U."/>
            <person name="Grimwood J."/>
            <person name="Chapman J.A."/>
            <person name="Shapiro H."/>
            <person name="Aerts A."/>
            <person name="Otillar R.P."/>
            <person name="Terry A.Y."/>
            <person name="Boore J.L."/>
            <person name="Simakov O."/>
            <person name="Marletaz F."/>
            <person name="Cho S.-J."/>
            <person name="Edsinger-Gonzales E."/>
            <person name="Havlak P."/>
            <person name="Kuo D.-H."/>
            <person name="Larsson T."/>
            <person name="Lv J."/>
            <person name="Arendt D."/>
            <person name="Savage R."/>
            <person name="Osoegawa K."/>
            <person name="de Jong P."/>
            <person name="Lindberg D.R."/>
            <person name="Seaver E.C."/>
            <person name="Weisblat D.A."/>
            <person name="Putnam N.H."/>
            <person name="Grigoriev I.V."/>
            <person name="Rokhsar D.S."/>
        </authorList>
    </citation>
    <scope>NUCLEOTIDE SEQUENCE</scope>
    <source>
        <strain evidence="20">I ESC-2004</strain>
    </source>
</reference>
<evidence type="ECO:0000313" key="18">
    <source>
        <dbReference type="EMBL" id="ELT96539.1"/>
    </source>
</evidence>
<dbReference type="Gene3D" id="2.70.170.10">
    <property type="entry name" value="Neurotransmitter-gated ion-channel ligand-binding domain"/>
    <property type="match status" value="1"/>
</dbReference>
<keyword evidence="7 15" id="KW-0406">Ion transport</keyword>